<name>A0A2N5J0D7_9BIFI</name>
<gene>
    <name evidence="1" type="ORF">Uis4E_1458</name>
</gene>
<evidence type="ECO:0000313" key="1">
    <source>
        <dbReference type="EMBL" id="PLS27678.1"/>
    </source>
</evidence>
<dbReference type="Proteomes" id="UP000235034">
    <property type="component" value="Unassembled WGS sequence"/>
</dbReference>
<reference evidence="1 2" key="1">
    <citation type="submission" date="2017-07" db="EMBL/GenBank/DDBJ databases">
        <title>Bifidobacterium novel species.</title>
        <authorList>
            <person name="Lugli G.A."/>
            <person name="Milani C."/>
            <person name="Duranti S."/>
            <person name="Mangifesta M."/>
        </authorList>
    </citation>
    <scope>NUCLEOTIDE SEQUENCE [LARGE SCALE GENOMIC DNA]</scope>
    <source>
        <strain evidence="1 2">77</strain>
    </source>
</reference>
<evidence type="ECO:0000313" key="2">
    <source>
        <dbReference type="Proteomes" id="UP000235034"/>
    </source>
</evidence>
<accession>A0A2N5J0D7</accession>
<proteinExistence type="predicted"/>
<keyword evidence="2" id="KW-1185">Reference proteome</keyword>
<dbReference type="AlphaFoldDB" id="A0A2N5J0D7"/>
<sequence length="64" mass="7498">MARQPRYRQRAFDTGPEGKRLFVLRHVGRLVIPCSRRRALPDEIRLRVAAPRKPAENDKTTEFP</sequence>
<organism evidence="1 2">
    <name type="scientific">Bifidobacterium parmae</name>
    <dbReference type="NCBI Taxonomy" id="361854"/>
    <lineage>
        <taxon>Bacteria</taxon>
        <taxon>Bacillati</taxon>
        <taxon>Actinomycetota</taxon>
        <taxon>Actinomycetes</taxon>
        <taxon>Bifidobacteriales</taxon>
        <taxon>Bifidobacteriaceae</taxon>
        <taxon>Bifidobacterium</taxon>
    </lineage>
</organism>
<protein>
    <submittedName>
        <fullName evidence="1">Uncharacterized protein</fullName>
    </submittedName>
</protein>
<dbReference type="EMBL" id="NMWT01000021">
    <property type="protein sequence ID" value="PLS27678.1"/>
    <property type="molecule type" value="Genomic_DNA"/>
</dbReference>
<comment type="caution">
    <text evidence="1">The sequence shown here is derived from an EMBL/GenBank/DDBJ whole genome shotgun (WGS) entry which is preliminary data.</text>
</comment>